<keyword evidence="3" id="KW-1185">Reference proteome</keyword>
<dbReference type="Proteomes" id="UP000678016">
    <property type="component" value="Chromosome"/>
</dbReference>
<protein>
    <submittedName>
        <fullName evidence="2">Acyl--CoA ligase</fullName>
    </submittedName>
</protein>
<dbReference type="PANTHER" id="PTHR43201">
    <property type="entry name" value="ACYL-COA SYNTHETASE"/>
    <property type="match status" value="1"/>
</dbReference>
<dbReference type="RefSeq" id="WP_212639835.1">
    <property type="nucleotide sequence ID" value="NZ_CP074132.1"/>
</dbReference>
<dbReference type="SUPFAM" id="SSF56801">
    <property type="entry name" value="Acetyl-CoA synthetase-like"/>
    <property type="match status" value="1"/>
</dbReference>
<evidence type="ECO:0000259" key="1">
    <source>
        <dbReference type="Pfam" id="PF00501"/>
    </source>
</evidence>
<dbReference type="Pfam" id="PF00501">
    <property type="entry name" value="AMP-binding"/>
    <property type="match status" value="1"/>
</dbReference>
<proteinExistence type="predicted"/>
<dbReference type="PANTHER" id="PTHR43201:SF32">
    <property type="entry name" value="2-SUCCINYLBENZOATE--COA LIGASE, CHLOROPLASTIC_PEROXISOMAL"/>
    <property type="match status" value="1"/>
</dbReference>
<keyword evidence="2" id="KW-0436">Ligase</keyword>
<accession>A0ABX8BX12</accession>
<evidence type="ECO:0000313" key="3">
    <source>
        <dbReference type="Proteomes" id="UP000678016"/>
    </source>
</evidence>
<gene>
    <name evidence="2" type="ORF">KGD83_15195</name>
</gene>
<evidence type="ECO:0000313" key="2">
    <source>
        <dbReference type="EMBL" id="QUX26734.1"/>
    </source>
</evidence>
<organism evidence="2 3">
    <name type="scientific">Nocardiopsis akebiae</name>
    <dbReference type="NCBI Taxonomy" id="2831968"/>
    <lineage>
        <taxon>Bacteria</taxon>
        <taxon>Bacillati</taxon>
        <taxon>Actinomycetota</taxon>
        <taxon>Actinomycetes</taxon>
        <taxon>Streptosporangiales</taxon>
        <taxon>Nocardiopsidaceae</taxon>
        <taxon>Nocardiopsis</taxon>
    </lineage>
</organism>
<feature type="domain" description="AMP-dependent synthetase/ligase" evidence="1">
    <location>
        <begin position="64"/>
        <end position="407"/>
    </location>
</feature>
<dbReference type="CDD" id="cd04433">
    <property type="entry name" value="AFD_class_I"/>
    <property type="match status" value="1"/>
</dbReference>
<dbReference type="InterPro" id="IPR042099">
    <property type="entry name" value="ANL_N_sf"/>
</dbReference>
<dbReference type="PROSITE" id="PS00455">
    <property type="entry name" value="AMP_BINDING"/>
    <property type="match status" value="1"/>
</dbReference>
<sequence>MTNSEDVTVGATFVPSGVRHDIAADPAVGGGNALETALRVSPDVHAPYLHAELPVRDAHGTLRDQLSLAELADLVGAWSAWYAGRGVGPRDRVGVYFRDGADDLVHYLALSRLGAIAVLVNGEMDPDLALAHLRATAPVGLQTDDVRLARITGALEPEADRFWVSSIGATVPPGDARVPPPFRHSPEDPVLICHTSGTTGTSKPVIWAHAQMMAGIRAHLTRFRDHPRSLILSALPQSHGSAIGYALLAMLSGVPLVLMSDRSGRAVAAAAGRHGATIVVGFPVTLSELALREADTTGLDLVERWVSVGDASHRAHVARLVERGRHWVGADPVPGSVFVDGFGSSELGWGGVLSMTTIPGVAAPHRCIGVPQPFAEVAVLRQDGTQAEAGEVGLLGVRGPTVTPGYWNDSDRTYRSLLSGYWLSGDLVFRDDADRYYHVDRAVDAIRTADGTVYSVLTEEILLARLPEIDDCVVVAAERAGEVCAIALVHLRDGHDTDGMLARANEALDGLGRPPLTDLRATDAGSVPVGVTGKVLKRRLRQEYAAATAQPDGQGWSAPAY</sequence>
<dbReference type="Gene3D" id="3.40.50.12780">
    <property type="entry name" value="N-terminal domain of ligase-like"/>
    <property type="match status" value="1"/>
</dbReference>
<dbReference type="EMBL" id="CP074132">
    <property type="protein sequence ID" value="QUX26734.1"/>
    <property type="molecule type" value="Genomic_DNA"/>
</dbReference>
<dbReference type="InterPro" id="IPR000873">
    <property type="entry name" value="AMP-dep_synth/lig_dom"/>
</dbReference>
<dbReference type="GO" id="GO:0016874">
    <property type="term" value="F:ligase activity"/>
    <property type="evidence" value="ECO:0007669"/>
    <property type="project" value="UniProtKB-KW"/>
</dbReference>
<reference evidence="3" key="1">
    <citation type="submission" date="2021-05" db="EMBL/GenBank/DDBJ databases">
        <title>Direct Submission.</title>
        <authorList>
            <person name="Li K."/>
            <person name="Gao J."/>
        </authorList>
    </citation>
    <scope>NUCLEOTIDE SEQUENCE [LARGE SCALE GENOMIC DNA]</scope>
    <source>
        <strain evidence="3">HDS12</strain>
    </source>
</reference>
<dbReference type="InterPro" id="IPR020845">
    <property type="entry name" value="AMP-binding_CS"/>
</dbReference>
<name>A0ABX8BX12_9ACTN</name>